<gene>
    <name evidence="2" type="ORF">PLEPLA_LOCUS7500</name>
</gene>
<name>A0A9N7TVM0_PLEPL</name>
<comment type="caution">
    <text evidence="2">The sequence shown here is derived from an EMBL/GenBank/DDBJ whole genome shotgun (WGS) entry which is preliminary data.</text>
</comment>
<feature type="compositionally biased region" description="Basic and acidic residues" evidence="1">
    <location>
        <begin position="91"/>
        <end position="120"/>
    </location>
</feature>
<accession>A0A9N7TVM0</accession>
<evidence type="ECO:0000313" key="2">
    <source>
        <dbReference type="EMBL" id="CAB1419649.1"/>
    </source>
</evidence>
<feature type="compositionally biased region" description="Low complexity" evidence="1">
    <location>
        <begin position="170"/>
        <end position="192"/>
    </location>
</feature>
<evidence type="ECO:0000256" key="1">
    <source>
        <dbReference type="SAM" id="MobiDB-lite"/>
    </source>
</evidence>
<organism evidence="2 3">
    <name type="scientific">Pleuronectes platessa</name>
    <name type="common">European plaice</name>
    <dbReference type="NCBI Taxonomy" id="8262"/>
    <lineage>
        <taxon>Eukaryota</taxon>
        <taxon>Metazoa</taxon>
        <taxon>Chordata</taxon>
        <taxon>Craniata</taxon>
        <taxon>Vertebrata</taxon>
        <taxon>Euteleostomi</taxon>
        <taxon>Actinopterygii</taxon>
        <taxon>Neopterygii</taxon>
        <taxon>Teleostei</taxon>
        <taxon>Neoteleostei</taxon>
        <taxon>Acanthomorphata</taxon>
        <taxon>Carangaria</taxon>
        <taxon>Pleuronectiformes</taxon>
        <taxon>Pleuronectoidei</taxon>
        <taxon>Pleuronectidae</taxon>
        <taxon>Pleuronectes</taxon>
    </lineage>
</organism>
<proteinExistence type="predicted"/>
<feature type="region of interest" description="Disordered" evidence="1">
    <location>
        <begin position="53"/>
        <end position="74"/>
    </location>
</feature>
<keyword evidence="3" id="KW-1185">Reference proteome</keyword>
<reference evidence="2" key="1">
    <citation type="submission" date="2020-03" db="EMBL/GenBank/DDBJ databases">
        <authorList>
            <person name="Weist P."/>
        </authorList>
    </citation>
    <scope>NUCLEOTIDE SEQUENCE</scope>
</reference>
<dbReference type="AlphaFoldDB" id="A0A9N7TVM0"/>
<dbReference type="EMBL" id="CADEAL010000402">
    <property type="protein sequence ID" value="CAB1419649.1"/>
    <property type="molecule type" value="Genomic_DNA"/>
</dbReference>
<evidence type="ECO:0000313" key="3">
    <source>
        <dbReference type="Proteomes" id="UP001153269"/>
    </source>
</evidence>
<dbReference type="Proteomes" id="UP001153269">
    <property type="component" value="Unassembled WGS sequence"/>
</dbReference>
<feature type="region of interest" description="Disordered" evidence="1">
    <location>
        <begin position="91"/>
        <end position="212"/>
    </location>
</feature>
<sequence>MAHRAHRRRTPSPPLTRFTPVHIIAPEKPYRQWQNRSHSPSQVVASSLSGNLNTAVTNRENPNVAPGDNNSQAYCGRGGPLEMDREMHLEEERAVVRERQRDREMKRERKREEHVPEKGEGWQGDASYRGEQVELSFNARNRKGPASRSAAPTSRETRQGLPTVHSCSESLLATRQLQQQQSLLRLSSQQDPRGGGPGRRLQPPTHQNKKVL</sequence>
<protein>
    <submittedName>
        <fullName evidence="2">Uncharacterized protein</fullName>
    </submittedName>
</protein>